<dbReference type="PANTHER" id="PTHR10366:SF563">
    <property type="entry name" value="CINNAMOYL-COA REDUCTASE 16"/>
    <property type="match status" value="1"/>
</dbReference>
<evidence type="ECO:0000256" key="3">
    <source>
        <dbReference type="ARBA" id="ARBA00023002"/>
    </source>
</evidence>
<evidence type="ECO:0000259" key="14">
    <source>
        <dbReference type="Pfam" id="PF01370"/>
    </source>
</evidence>
<evidence type="ECO:0000313" key="16">
    <source>
        <dbReference type="Proteomes" id="UP000585474"/>
    </source>
</evidence>
<comment type="catalytic activity">
    <reaction evidence="12">
        <text>(2S)-flavan-4-ol + NADP(+) = (2S)-flavanone + NADPH + H(+)</text>
        <dbReference type="Rhea" id="RHEA:11228"/>
        <dbReference type="ChEBI" id="CHEBI:15378"/>
        <dbReference type="ChEBI" id="CHEBI:15605"/>
        <dbReference type="ChEBI" id="CHEBI:15606"/>
        <dbReference type="ChEBI" id="CHEBI:57783"/>
        <dbReference type="ChEBI" id="CHEBI:58349"/>
        <dbReference type="EC" id="1.1.1.234"/>
    </reaction>
</comment>
<evidence type="ECO:0000256" key="2">
    <source>
        <dbReference type="ARBA" id="ARBA00022857"/>
    </source>
</evidence>
<keyword evidence="3" id="KW-0560">Oxidoreductase</keyword>
<name>A0A7J0F1X4_9ERIC</name>
<comment type="similarity">
    <text evidence="5">Belongs to the NAD(P)-dependent epimerase/dehydratase family. Dihydroflavonol-4-reductase subfamily.</text>
</comment>
<evidence type="ECO:0000256" key="7">
    <source>
        <dbReference type="ARBA" id="ARBA00039055"/>
    </source>
</evidence>
<comment type="pathway">
    <text evidence="1">Pigment biosynthesis; anthocyanin biosynthesis.</text>
</comment>
<dbReference type="InterPro" id="IPR050425">
    <property type="entry name" value="NAD(P)_dehydrat-like"/>
</dbReference>
<sequence length="329" mass="36935">MEGEDKGIVCVTGGTGYLASWLIKKLLEDGYRVRTTVRSYPDSKKDLSYLTTLPGAQQNLQIFSADLAHPESFDKAIQGCTGVFHVAHPIDFEDKEPEQVKTQRSINGTLGILNACLKPNTVKRVVYTSSASTVVFNDRGLGVLDESEWSDVGFIRSLNLFGASYMISKTQTEQAALGFAEEHGLDLVTVVPTFINGPFVCPRLPGSVYTSMAMFFGDKNQYKYLSKVQMVHVDDVARAHIFLFRHPGAQGRYNCTSVNITIDKMSEFLSTRYQNIRYQHPSNSLKEIESFRYPDISSKKLLDTGFKYKYGLEEIYDEAIQCCKEKGFL</sequence>
<dbReference type="PANTHER" id="PTHR10366">
    <property type="entry name" value="NAD DEPENDENT EPIMERASE/DEHYDRATASE"/>
    <property type="match status" value="1"/>
</dbReference>
<protein>
    <recommendedName>
        <fullName evidence="9">Dihydroflavonol 4-reductase</fullName>
        <ecNumber evidence="8">1.1.1.219</ecNumber>
        <ecNumber evidence="7">1.1.1.234</ecNumber>
    </recommendedName>
    <alternativeName>
        <fullName evidence="11">Dihydrokaempferol 4-reductase</fullName>
    </alternativeName>
    <alternativeName>
        <fullName evidence="10">Flavanone 4-reductase</fullName>
    </alternativeName>
</protein>
<gene>
    <name evidence="15" type="ORF">Acr_08g0008520</name>
</gene>
<dbReference type="FunFam" id="3.40.50.720:FF:000085">
    <property type="entry name" value="Dihydroflavonol reductase"/>
    <property type="match status" value="1"/>
</dbReference>
<evidence type="ECO:0000313" key="15">
    <source>
        <dbReference type="EMBL" id="GFY92456.1"/>
    </source>
</evidence>
<comment type="catalytic activity">
    <reaction evidence="13">
        <text>a (2R,3S,4S)-leucoanthocyanidin + NADP(+) = a (2R,3R)-dihydroflavonol + NADPH + H(+)</text>
        <dbReference type="Rhea" id="RHEA:54444"/>
        <dbReference type="ChEBI" id="CHEBI:15378"/>
        <dbReference type="ChEBI" id="CHEBI:57783"/>
        <dbReference type="ChEBI" id="CHEBI:58349"/>
        <dbReference type="ChEBI" id="CHEBI:138176"/>
        <dbReference type="ChEBI" id="CHEBI:138188"/>
        <dbReference type="EC" id="1.1.1.219"/>
    </reaction>
</comment>
<dbReference type="InterPro" id="IPR036291">
    <property type="entry name" value="NAD(P)-bd_dom_sf"/>
</dbReference>
<dbReference type="OrthoDB" id="2735536at2759"/>
<dbReference type="AlphaFoldDB" id="A0A7J0F1X4"/>
<dbReference type="EC" id="1.1.1.219" evidence="8"/>
<dbReference type="GO" id="GO:0045552">
    <property type="term" value="F:dihydroflavanol 4-reductase activity"/>
    <property type="evidence" value="ECO:0007669"/>
    <property type="project" value="UniProtKB-EC"/>
</dbReference>
<comment type="caution">
    <text evidence="15">The sequence shown here is derived from an EMBL/GenBank/DDBJ whole genome shotgun (WGS) entry which is preliminary data.</text>
</comment>
<dbReference type="GO" id="GO:0047890">
    <property type="term" value="F:flavanone 4-reductase activity"/>
    <property type="evidence" value="ECO:0007669"/>
    <property type="project" value="UniProtKB-EC"/>
</dbReference>
<evidence type="ECO:0000256" key="1">
    <source>
        <dbReference type="ARBA" id="ARBA00004935"/>
    </source>
</evidence>
<accession>A0A7J0F1X4</accession>
<evidence type="ECO:0000256" key="5">
    <source>
        <dbReference type="ARBA" id="ARBA00023445"/>
    </source>
</evidence>
<keyword evidence="16" id="KW-1185">Reference proteome</keyword>
<dbReference type="CDD" id="cd08958">
    <property type="entry name" value="FR_SDR_e"/>
    <property type="match status" value="1"/>
</dbReference>
<evidence type="ECO:0000256" key="13">
    <source>
        <dbReference type="ARBA" id="ARBA00049132"/>
    </source>
</evidence>
<evidence type="ECO:0000256" key="11">
    <source>
        <dbReference type="ARBA" id="ARBA00042831"/>
    </source>
</evidence>
<dbReference type="GO" id="GO:0009813">
    <property type="term" value="P:flavonoid biosynthetic process"/>
    <property type="evidence" value="ECO:0007669"/>
    <property type="project" value="UniProtKB-KW"/>
</dbReference>
<dbReference type="SUPFAM" id="SSF51735">
    <property type="entry name" value="NAD(P)-binding Rossmann-fold domains"/>
    <property type="match status" value="1"/>
</dbReference>
<proteinExistence type="inferred from homology"/>
<feature type="domain" description="NAD-dependent epimerase/dehydratase" evidence="14">
    <location>
        <begin position="9"/>
        <end position="254"/>
    </location>
</feature>
<keyword evidence="4" id="KW-0284">Flavonoid biosynthesis</keyword>
<dbReference type="EMBL" id="BJWL01000008">
    <property type="protein sequence ID" value="GFY92456.1"/>
    <property type="molecule type" value="Genomic_DNA"/>
</dbReference>
<dbReference type="Pfam" id="PF01370">
    <property type="entry name" value="Epimerase"/>
    <property type="match status" value="1"/>
</dbReference>
<keyword evidence="2" id="KW-0521">NADP</keyword>
<evidence type="ECO:0000256" key="9">
    <source>
        <dbReference type="ARBA" id="ARBA00039963"/>
    </source>
</evidence>
<comment type="function">
    <text evidence="6">Bifunctional enzyme involved in flavonoid metabolism.</text>
</comment>
<organism evidence="15 16">
    <name type="scientific">Actinidia rufa</name>
    <dbReference type="NCBI Taxonomy" id="165716"/>
    <lineage>
        <taxon>Eukaryota</taxon>
        <taxon>Viridiplantae</taxon>
        <taxon>Streptophyta</taxon>
        <taxon>Embryophyta</taxon>
        <taxon>Tracheophyta</taxon>
        <taxon>Spermatophyta</taxon>
        <taxon>Magnoliopsida</taxon>
        <taxon>eudicotyledons</taxon>
        <taxon>Gunneridae</taxon>
        <taxon>Pentapetalae</taxon>
        <taxon>asterids</taxon>
        <taxon>Ericales</taxon>
        <taxon>Actinidiaceae</taxon>
        <taxon>Actinidia</taxon>
    </lineage>
</organism>
<dbReference type="InterPro" id="IPR001509">
    <property type="entry name" value="Epimerase_deHydtase"/>
</dbReference>
<evidence type="ECO:0000256" key="6">
    <source>
        <dbReference type="ARBA" id="ARBA00037100"/>
    </source>
</evidence>
<evidence type="ECO:0000256" key="4">
    <source>
        <dbReference type="ARBA" id="ARBA00023241"/>
    </source>
</evidence>
<dbReference type="EC" id="1.1.1.234" evidence="7"/>
<reference evidence="15 16" key="1">
    <citation type="submission" date="2019-07" db="EMBL/GenBank/DDBJ databases">
        <title>De Novo Assembly of kiwifruit Actinidia rufa.</title>
        <authorList>
            <person name="Sugita-Konishi S."/>
            <person name="Sato K."/>
            <person name="Mori E."/>
            <person name="Abe Y."/>
            <person name="Kisaki G."/>
            <person name="Hamano K."/>
            <person name="Suezawa K."/>
            <person name="Otani M."/>
            <person name="Fukuda T."/>
            <person name="Manabe T."/>
            <person name="Gomi K."/>
            <person name="Tabuchi M."/>
            <person name="Akimitsu K."/>
            <person name="Kataoka I."/>
        </authorList>
    </citation>
    <scope>NUCLEOTIDE SEQUENCE [LARGE SCALE GENOMIC DNA]</scope>
    <source>
        <strain evidence="16">cv. Fuchu</strain>
    </source>
</reference>
<dbReference type="Proteomes" id="UP000585474">
    <property type="component" value="Unassembled WGS sequence"/>
</dbReference>
<evidence type="ECO:0000256" key="12">
    <source>
        <dbReference type="ARBA" id="ARBA00048870"/>
    </source>
</evidence>
<dbReference type="Gene3D" id="3.40.50.720">
    <property type="entry name" value="NAD(P)-binding Rossmann-like Domain"/>
    <property type="match status" value="1"/>
</dbReference>
<evidence type="ECO:0000256" key="8">
    <source>
        <dbReference type="ARBA" id="ARBA00039057"/>
    </source>
</evidence>
<evidence type="ECO:0000256" key="10">
    <source>
        <dbReference type="ARBA" id="ARBA00042087"/>
    </source>
</evidence>